<reference evidence="1 2" key="1">
    <citation type="journal article" date="2019" name="Int. J. Syst. Evol. Microbiol.">
        <title>The Global Catalogue of Microorganisms (GCM) 10K type strain sequencing project: providing services to taxonomists for standard genome sequencing and annotation.</title>
        <authorList>
            <consortium name="The Broad Institute Genomics Platform"/>
            <consortium name="The Broad Institute Genome Sequencing Center for Infectious Disease"/>
            <person name="Wu L."/>
            <person name="Ma J."/>
        </authorList>
    </citation>
    <scope>NUCLEOTIDE SEQUENCE [LARGE SCALE GENOMIC DNA]</scope>
    <source>
        <strain evidence="1 2">JCM 11445</strain>
    </source>
</reference>
<dbReference type="Proteomes" id="UP001500033">
    <property type="component" value="Unassembled WGS sequence"/>
</dbReference>
<name>A0ABN1SL34_9ACTN</name>
<proteinExistence type="predicted"/>
<evidence type="ECO:0000313" key="2">
    <source>
        <dbReference type="Proteomes" id="UP001500033"/>
    </source>
</evidence>
<sequence length="227" mass="23941">MPVPPGSGYGLHALAADDVWAAGATDLCAAVSHWDRQAWQQTIVDGFPRSAVGSVLAVSPTEVWVAGTAGFVSGPALAEYLVRAGHAACLYAWRMPPRRSWRRMSRWLSLSGSSIGVGSGVAVGRSRCPDPRVIADIIEQSGELPIPVPDHEPGPAAYVLEIHDQVLRRLCHPGCGRVCGGAQEPDAAAAVLDHHEYVHPRAGQGDRLKEVTGQEGVGWGAQDVPGP</sequence>
<dbReference type="EMBL" id="BAAAIE010000065">
    <property type="protein sequence ID" value="GAA0994107.1"/>
    <property type="molecule type" value="Genomic_DNA"/>
</dbReference>
<keyword evidence="2" id="KW-1185">Reference proteome</keyword>
<accession>A0ABN1SL34</accession>
<organism evidence="1 2">
    <name type="scientific">Streptomyces rhizosphaericus</name>
    <dbReference type="NCBI Taxonomy" id="114699"/>
    <lineage>
        <taxon>Bacteria</taxon>
        <taxon>Bacillati</taxon>
        <taxon>Actinomycetota</taxon>
        <taxon>Actinomycetes</taxon>
        <taxon>Kitasatosporales</taxon>
        <taxon>Streptomycetaceae</taxon>
        <taxon>Streptomyces</taxon>
        <taxon>Streptomyces violaceusniger group</taxon>
    </lineage>
</organism>
<gene>
    <name evidence="1" type="ORF">GCM10009576_074980</name>
</gene>
<protein>
    <submittedName>
        <fullName evidence="1">Uncharacterized protein</fullName>
    </submittedName>
</protein>
<evidence type="ECO:0000313" key="1">
    <source>
        <dbReference type="EMBL" id="GAA0994107.1"/>
    </source>
</evidence>
<comment type="caution">
    <text evidence="1">The sequence shown here is derived from an EMBL/GenBank/DDBJ whole genome shotgun (WGS) entry which is preliminary data.</text>
</comment>